<proteinExistence type="predicted"/>
<dbReference type="Gene3D" id="3.90.550.10">
    <property type="entry name" value="Spore Coat Polysaccharide Biosynthesis Protein SpsA, Chain A"/>
    <property type="match status" value="1"/>
</dbReference>
<dbReference type="CDD" id="cd04182">
    <property type="entry name" value="GT_2_like_f"/>
    <property type="match status" value="1"/>
</dbReference>
<evidence type="ECO:0000313" key="2">
    <source>
        <dbReference type="EMBL" id="MFC7070456.1"/>
    </source>
</evidence>
<organism evidence="2 3">
    <name type="scientific">Halobaculum lipolyticum</name>
    <dbReference type="NCBI Taxonomy" id="3032001"/>
    <lineage>
        <taxon>Archaea</taxon>
        <taxon>Methanobacteriati</taxon>
        <taxon>Methanobacteriota</taxon>
        <taxon>Stenosarchaea group</taxon>
        <taxon>Halobacteria</taxon>
        <taxon>Halobacteriales</taxon>
        <taxon>Haloferacaceae</taxon>
        <taxon>Halobaculum</taxon>
    </lineage>
</organism>
<dbReference type="SUPFAM" id="SSF53448">
    <property type="entry name" value="Nucleotide-diphospho-sugar transferases"/>
    <property type="match status" value="1"/>
</dbReference>
<evidence type="ECO:0000259" key="1">
    <source>
        <dbReference type="Pfam" id="PF12804"/>
    </source>
</evidence>
<accession>A0ABD5WGI5</accession>
<dbReference type="PANTHER" id="PTHR43777:SF1">
    <property type="entry name" value="MOLYBDENUM COFACTOR CYTIDYLYLTRANSFERASE"/>
    <property type="match status" value="1"/>
</dbReference>
<dbReference type="PANTHER" id="PTHR43777">
    <property type="entry name" value="MOLYBDENUM COFACTOR CYTIDYLYLTRANSFERASE"/>
    <property type="match status" value="1"/>
</dbReference>
<dbReference type="EMBL" id="JBHTAH010000010">
    <property type="protein sequence ID" value="MFC7070456.1"/>
    <property type="molecule type" value="Genomic_DNA"/>
</dbReference>
<gene>
    <name evidence="2" type="ORF">ACFQL9_12460</name>
</gene>
<comment type="caution">
    <text evidence="2">The sequence shown here is derived from an EMBL/GenBank/DDBJ whole genome shotgun (WGS) entry which is preliminary data.</text>
</comment>
<protein>
    <submittedName>
        <fullName evidence="2">NTP transferase domain-containing protein</fullName>
    </submittedName>
</protein>
<dbReference type="GO" id="GO:0016779">
    <property type="term" value="F:nucleotidyltransferase activity"/>
    <property type="evidence" value="ECO:0007669"/>
    <property type="project" value="UniProtKB-ARBA"/>
</dbReference>
<dbReference type="Proteomes" id="UP001596461">
    <property type="component" value="Unassembled WGS sequence"/>
</dbReference>
<dbReference type="InterPro" id="IPR029044">
    <property type="entry name" value="Nucleotide-diphossugar_trans"/>
</dbReference>
<dbReference type="Pfam" id="PF12804">
    <property type="entry name" value="NTP_transf_3"/>
    <property type="match status" value="1"/>
</dbReference>
<reference evidence="2 3" key="1">
    <citation type="journal article" date="2019" name="Int. J. Syst. Evol. Microbiol.">
        <title>The Global Catalogue of Microorganisms (GCM) 10K type strain sequencing project: providing services to taxonomists for standard genome sequencing and annotation.</title>
        <authorList>
            <consortium name="The Broad Institute Genomics Platform"/>
            <consortium name="The Broad Institute Genome Sequencing Center for Infectious Disease"/>
            <person name="Wu L."/>
            <person name="Ma J."/>
        </authorList>
    </citation>
    <scope>NUCLEOTIDE SEQUENCE [LARGE SCALE GENOMIC DNA]</scope>
    <source>
        <strain evidence="2 3">DT31</strain>
    </source>
</reference>
<keyword evidence="2" id="KW-0808">Transferase</keyword>
<dbReference type="AlphaFoldDB" id="A0ABD5WGI5"/>
<sequence length="218" mass="22084">MTGGDLPIREAPAAVGGGTLDGDRDAARVAGVVLAAGTSSRYGERNKLLDATADGDPLVRAATRTLVEAGVDPVVVVVGHEADRVAAAVEDLPVAVVENEAFADGQSTSVRAGIEAVAAHDRPVEAAVVALGDMPFVAADTVRALVAAHAAAVGDALAPAYEGRRGNPVLFDRRFFEALTDVDGDVGGRAILLGSDDAALVAVDDPGVGRDVDERTDL</sequence>
<name>A0ABD5WGI5_9EURY</name>
<dbReference type="InterPro" id="IPR025877">
    <property type="entry name" value="MobA-like_NTP_Trfase"/>
</dbReference>
<evidence type="ECO:0000313" key="3">
    <source>
        <dbReference type="Proteomes" id="UP001596461"/>
    </source>
</evidence>
<feature type="domain" description="MobA-like NTP transferase" evidence="1">
    <location>
        <begin position="31"/>
        <end position="193"/>
    </location>
</feature>
<dbReference type="RefSeq" id="WP_390210684.1">
    <property type="nucleotide sequence ID" value="NZ_JBHTAH010000010.1"/>
</dbReference>
<keyword evidence="3" id="KW-1185">Reference proteome</keyword>